<keyword evidence="7" id="KW-1185">Reference proteome</keyword>
<dbReference type="PROSITE" id="PS00678">
    <property type="entry name" value="WD_REPEATS_1"/>
    <property type="match status" value="3"/>
</dbReference>
<feature type="domain" description="Nephrocystin 3-like N-terminal" evidence="5">
    <location>
        <begin position="248"/>
        <end position="409"/>
    </location>
</feature>
<evidence type="ECO:0000259" key="5">
    <source>
        <dbReference type="Pfam" id="PF24883"/>
    </source>
</evidence>
<dbReference type="InterPro" id="IPR015943">
    <property type="entry name" value="WD40/YVTN_repeat-like_dom_sf"/>
</dbReference>
<dbReference type="Gene3D" id="2.130.10.10">
    <property type="entry name" value="YVTN repeat-like/Quinoprotein amine dehydrogenase"/>
    <property type="match status" value="3"/>
</dbReference>
<dbReference type="CDD" id="cd00200">
    <property type="entry name" value="WD40"/>
    <property type="match status" value="2"/>
</dbReference>
<dbReference type="PROSITE" id="PS50294">
    <property type="entry name" value="WD_REPEATS_REGION"/>
    <property type="match status" value="5"/>
</dbReference>
<dbReference type="Proteomes" id="UP000044841">
    <property type="component" value="Unassembled WGS sequence"/>
</dbReference>
<evidence type="ECO:0000313" key="6">
    <source>
        <dbReference type="EMBL" id="CUA73227.1"/>
    </source>
</evidence>
<dbReference type="PROSITE" id="PS50082">
    <property type="entry name" value="WD_REPEATS_2"/>
    <property type="match status" value="8"/>
</dbReference>
<accession>A0A0K6G4P0</accession>
<dbReference type="InterPro" id="IPR019775">
    <property type="entry name" value="WD40_repeat_CS"/>
</dbReference>
<protein>
    <submittedName>
        <fullName evidence="6">Telomerase protein component 1</fullName>
    </submittedName>
</protein>
<dbReference type="Pfam" id="PF24883">
    <property type="entry name" value="NPHP3_N"/>
    <property type="match status" value="1"/>
</dbReference>
<feature type="repeat" description="WD" evidence="3">
    <location>
        <begin position="850"/>
        <end position="891"/>
    </location>
</feature>
<dbReference type="InterPro" id="IPR020472">
    <property type="entry name" value="WD40_PAC1"/>
</dbReference>
<sequence>MHIREKIQGLKQTIKSIAFRAPDVDSVSADNHTASTASAYIDAIPSNLYRTYSAEHRRRDWPNFHTLYETLGNCVDDDDRQNQTRWADQFIRYLAIFKAKLAENQGYGILQSELEALFGELKCLYDRGVPPDHEMTNAMRGLYSSIDYELLRLKEIWDRRTMAAYHEVEHDKNRAMECYHQIHGHLRRILPNIRAWQHGVADPTDVMLMPYFLGYPIAQLQLPRYHFHDDIHDILPCATGTRVHVLGEIKSWVDDSGSGFVYWINGMAGTGKTAIACSLCEQLNEQHKLAASHFCSSSLPGCQDTRLIIASIACQFAEFSWPFRRALSKILALKDPEWHHNSHMHSPDLLFTSLISEPLLEIKHASPVHPVVVIDAMDECTDKKSSRQLLEILLTSASDLGVKFIISSRPEPQVRDLMDNRFDQEAPRVILHALGEYIMRQDMTTYFRNSLSLVPGWREKPRPPVNLPANRRGAIRRVKVHGDESIQVLARQSGSLFIWAATLFQEISAMERSRIPTEGTALIAYLETLQYKRVRVMYNSILQAALDDVNLNEIETEDMRRVLYLVARTKEPLEIQTISRLLKFNDTNRVWASLRPLWSVLHVSKDKETVKPLHPSFPQHILDPSYSGEYCCDPRVYGHRMALRCFQYFQAMRPRFNICKLESSHMSDSRVARLEQRVQDMIPANLFYAAQNWVVHLGFVPVSFELLLMTLSGCIYQISESIRLIKEWAESSSTCSENLKALMHDAWRFTKTFTLGAVSTSTPHIYVSMLPFWSSHSPITKSHAGHKKGMIGIEGTALDRQQDALLATWRFDNTTMSPVVSPDGSQVAVGVGRNVLILSASTGRLALPPFKGHSDLVLAVRFSPDGTRVVSSSLDHTTRVWNVQDSSTIVVPIEGGVGIVNSVAFSLDGLCIASGYQDGTLLIWCSLTGAPLIGPLTGHTAIRQVKYASHGRWVAVCTRNSIVTRNAEDGKTLQVFLANSNDAPYSSMDISPDCMRVASATIENNIYLWDVESGDMLLGPLSPVKIAYDYEPFVSISFSPDGSRLASSSPDRSLCVWDTQTGTLLDGPMKGHTDSITSLSFSPDGSYIISGSHDNTLRLWSIQNISPKLELLPGPVNLITSVGFSCDGTQIVSSSIDGNICTWDSQNGDMLSSSEVGDMGRVLDTNSTVKDHTLAESPASLILLDSWAGHTTAGPIQLARSIQFVVFSSDGIRIMLTLIKNTVRVLTVDTREILLEFYAPISSQSRWAHITSIASSPDGSRVAIGSMHYSFSIHDLHNGKLLYGPFDGYTNKSNALAFSPDGTRIVSGSFSTVQVQDVQTGEIVLGPLKGHTGWVTSVDYSPDGAYIVSGARDSSICVWDAQTGDPVIGPVKWHTGAVNSVKFSHDGARIVSGSDDKTIRVTNVRRDLDFLSDSLTPTGTDWELSEDGWIRDEEERLLAWVPPELRTVLMWPRTELLISTRGWLRLNFANACIGKPWAGCYKPPQDVPEPEIHTSPERNDLDGEPDKGENDTNDELKGNGEGGPAELS</sequence>
<evidence type="ECO:0000256" key="4">
    <source>
        <dbReference type="SAM" id="MobiDB-lite"/>
    </source>
</evidence>
<dbReference type="SMART" id="SM00320">
    <property type="entry name" value="WD40"/>
    <property type="match status" value="11"/>
</dbReference>
<feature type="repeat" description="WD" evidence="3">
    <location>
        <begin position="1328"/>
        <end position="1369"/>
    </location>
</feature>
<feature type="repeat" description="WD" evidence="3">
    <location>
        <begin position="1069"/>
        <end position="1104"/>
    </location>
</feature>
<feature type="region of interest" description="Disordered" evidence="4">
    <location>
        <begin position="1483"/>
        <end position="1528"/>
    </location>
</feature>
<dbReference type="InterPro" id="IPR056884">
    <property type="entry name" value="NPHP3-like_N"/>
</dbReference>
<evidence type="ECO:0000256" key="3">
    <source>
        <dbReference type="PROSITE-ProRule" id="PRU00221"/>
    </source>
</evidence>
<gene>
    <name evidence="6" type="ORF">RSOLAG22IIIB_10634</name>
</gene>
<dbReference type="EMBL" id="CYGV01001359">
    <property type="protein sequence ID" value="CUA73227.1"/>
    <property type="molecule type" value="Genomic_DNA"/>
</dbReference>
<keyword evidence="1 3" id="KW-0853">WD repeat</keyword>
<dbReference type="InterPro" id="IPR036322">
    <property type="entry name" value="WD40_repeat_dom_sf"/>
</dbReference>
<dbReference type="SUPFAM" id="SSF52540">
    <property type="entry name" value="P-loop containing nucleoside triphosphate hydrolases"/>
    <property type="match status" value="1"/>
</dbReference>
<feature type="compositionally biased region" description="Basic and acidic residues" evidence="4">
    <location>
        <begin position="1490"/>
        <end position="1518"/>
    </location>
</feature>
<feature type="repeat" description="WD" evidence="3">
    <location>
        <begin position="1371"/>
        <end position="1405"/>
    </location>
</feature>
<reference evidence="6 7" key="1">
    <citation type="submission" date="2015-07" db="EMBL/GenBank/DDBJ databases">
        <authorList>
            <person name="Noorani M."/>
        </authorList>
    </citation>
    <scope>NUCLEOTIDE SEQUENCE [LARGE SCALE GENOMIC DNA]</scope>
    <source>
        <strain evidence="6">BBA 69670</strain>
    </source>
</reference>
<feature type="repeat" description="WD" evidence="3">
    <location>
        <begin position="893"/>
        <end position="924"/>
    </location>
</feature>
<evidence type="ECO:0000256" key="1">
    <source>
        <dbReference type="ARBA" id="ARBA00022574"/>
    </source>
</evidence>
<name>A0A0K6G4P0_9AGAM</name>
<feature type="repeat" description="WD" evidence="3">
    <location>
        <begin position="1112"/>
        <end position="1153"/>
    </location>
</feature>
<proteinExistence type="predicted"/>
<evidence type="ECO:0000256" key="2">
    <source>
        <dbReference type="ARBA" id="ARBA00022737"/>
    </source>
</evidence>
<feature type="compositionally biased region" description="Gly residues" evidence="4">
    <location>
        <begin position="1519"/>
        <end position="1528"/>
    </location>
</feature>
<dbReference type="Pfam" id="PF00400">
    <property type="entry name" value="WD40"/>
    <property type="match status" value="8"/>
</dbReference>
<dbReference type="SUPFAM" id="SSF50978">
    <property type="entry name" value="WD40 repeat-like"/>
    <property type="match status" value="2"/>
</dbReference>
<dbReference type="Gene3D" id="3.40.50.300">
    <property type="entry name" value="P-loop containing nucleotide triphosphate hydrolases"/>
    <property type="match status" value="1"/>
</dbReference>
<keyword evidence="2" id="KW-0677">Repeat</keyword>
<feature type="repeat" description="WD" evidence="3">
    <location>
        <begin position="1026"/>
        <end position="1067"/>
    </location>
</feature>
<dbReference type="InterPro" id="IPR027417">
    <property type="entry name" value="P-loop_NTPase"/>
</dbReference>
<evidence type="ECO:0000313" key="7">
    <source>
        <dbReference type="Proteomes" id="UP000044841"/>
    </source>
</evidence>
<dbReference type="PRINTS" id="PR00320">
    <property type="entry name" value="GPROTEINBRPT"/>
</dbReference>
<dbReference type="InterPro" id="IPR001680">
    <property type="entry name" value="WD40_rpt"/>
</dbReference>
<organism evidence="6 7">
    <name type="scientific">Rhizoctonia solani</name>
    <dbReference type="NCBI Taxonomy" id="456999"/>
    <lineage>
        <taxon>Eukaryota</taxon>
        <taxon>Fungi</taxon>
        <taxon>Dikarya</taxon>
        <taxon>Basidiomycota</taxon>
        <taxon>Agaricomycotina</taxon>
        <taxon>Agaricomycetes</taxon>
        <taxon>Cantharellales</taxon>
        <taxon>Ceratobasidiaceae</taxon>
        <taxon>Rhizoctonia</taxon>
    </lineage>
</organism>
<dbReference type="PANTHER" id="PTHR19879">
    <property type="entry name" value="TRANSCRIPTION INITIATION FACTOR TFIID"/>
    <property type="match status" value="1"/>
</dbReference>
<dbReference type="PANTHER" id="PTHR19879:SF9">
    <property type="entry name" value="TRANSCRIPTION INITIATION FACTOR TFIID SUBUNIT 5"/>
    <property type="match status" value="1"/>
</dbReference>
<feature type="repeat" description="WD" evidence="3">
    <location>
        <begin position="978"/>
        <end position="1019"/>
    </location>
</feature>